<protein>
    <submittedName>
        <fullName evidence="2">Uncharacterized protein</fullName>
    </submittedName>
</protein>
<name>A0A5J5AXA5_9ASTE</name>
<dbReference type="EMBL" id="CM018041">
    <property type="protein sequence ID" value="KAA8534456.1"/>
    <property type="molecule type" value="Genomic_DNA"/>
</dbReference>
<evidence type="ECO:0000256" key="1">
    <source>
        <dbReference type="SAM" id="MobiDB-lite"/>
    </source>
</evidence>
<accession>A0A5J5AXA5</accession>
<reference evidence="2 3" key="1">
    <citation type="submission" date="2019-09" db="EMBL/GenBank/DDBJ databases">
        <title>A chromosome-level genome assembly of the Chinese tupelo Nyssa sinensis.</title>
        <authorList>
            <person name="Yang X."/>
            <person name="Kang M."/>
            <person name="Yang Y."/>
            <person name="Xiong H."/>
            <person name="Wang M."/>
            <person name="Zhang Z."/>
            <person name="Wang Z."/>
            <person name="Wu H."/>
            <person name="Ma T."/>
            <person name="Liu J."/>
            <person name="Xi Z."/>
        </authorList>
    </citation>
    <scope>NUCLEOTIDE SEQUENCE [LARGE SCALE GENOMIC DNA]</scope>
    <source>
        <strain evidence="2">J267</strain>
        <tissue evidence="2">Leaf</tissue>
    </source>
</reference>
<dbReference type="AlphaFoldDB" id="A0A5J5AXA5"/>
<gene>
    <name evidence="2" type="ORF">F0562_031973</name>
</gene>
<organism evidence="2 3">
    <name type="scientific">Nyssa sinensis</name>
    <dbReference type="NCBI Taxonomy" id="561372"/>
    <lineage>
        <taxon>Eukaryota</taxon>
        <taxon>Viridiplantae</taxon>
        <taxon>Streptophyta</taxon>
        <taxon>Embryophyta</taxon>
        <taxon>Tracheophyta</taxon>
        <taxon>Spermatophyta</taxon>
        <taxon>Magnoliopsida</taxon>
        <taxon>eudicotyledons</taxon>
        <taxon>Gunneridae</taxon>
        <taxon>Pentapetalae</taxon>
        <taxon>asterids</taxon>
        <taxon>Cornales</taxon>
        <taxon>Nyssaceae</taxon>
        <taxon>Nyssa</taxon>
    </lineage>
</organism>
<dbReference type="PANTHER" id="PTHR47481:SF10">
    <property type="entry name" value="COPIA-LIKE POLYPROTEIN_RETROTRANSPOSON"/>
    <property type="match status" value="1"/>
</dbReference>
<evidence type="ECO:0000313" key="3">
    <source>
        <dbReference type="Proteomes" id="UP000325577"/>
    </source>
</evidence>
<feature type="region of interest" description="Disordered" evidence="1">
    <location>
        <begin position="352"/>
        <end position="381"/>
    </location>
</feature>
<dbReference type="OrthoDB" id="1845088at2759"/>
<feature type="compositionally biased region" description="Low complexity" evidence="1">
    <location>
        <begin position="275"/>
        <end position="287"/>
    </location>
</feature>
<feature type="region of interest" description="Disordered" evidence="1">
    <location>
        <begin position="251"/>
        <end position="288"/>
    </location>
</feature>
<sequence length="381" mass="42339">MASTPVTPVSIHSLVTIKLTKDNYLLWKAQIEPYLRGQRLFGYVDGSITKPPTHITNPAATTSETALSVIPNPNYTLWFDQDQVVLNTLVSSLSENILAHMVGISTSREVWVALETIFSSHSRARAMQTRQILSVIKKGNQSISDYFQKIKTHADTLAAIGESLLPHEFQSYLLGGLDSTYDAIVTAIITRSDPMSKEDLFSHLLNFELRLEHHNSALEATIGSVNVATRSEGFRPRGSKQFSPLIQSYQQNNFRPPQHSYQQNNFRGRGRTGRTKGSSGQQPSSQPLCQVCGKTGHTSIQCYHRFDQAYQGAPPTMVAYLTNQQSASDANWYPDTGSTNHLTNEFQHLNIHSEPYTGGDQIQVGDGAGRNQRENSTARQD</sequence>
<proteinExistence type="predicted"/>
<evidence type="ECO:0000313" key="2">
    <source>
        <dbReference type="EMBL" id="KAA8534456.1"/>
    </source>
</evidence>
<dbReference type="PANTHER" id="PTHR47481">
    <property type="match status" value="1"/>
</dbReference>
<keyword evidence="3" id="KW-1185">Reference proteome</keyword>
<feature type="compositionally biased region" description="Polar residues" evidence="1">
    <location>
        <begin position="251"/>
        <end position="266"/>
    </location>
</feature>
<dbReference type="Proteomes" id="UP000325577">
    <property type="component" value="Linkage Group LG18"/>
</dbReference>
<dbReference type="Pfam" id="PF14223">
    <property type="entry name" value="Retrotran_gag_2"/>
    <property type="match status" value="1"/>
</dbReference>